<dbReference type="PANTHER" id="PTHR43283:SF11">
    <property type="entry name" value="BETA-LACTAMASE-RELATED DOMAIN-CONTAINING PROTEIN"/>
    <property type="match status" value="1"/>
</dbReference>
<protein>
    <recommendedName>
        <fullName evidence="2">Beta-lactamase-related domain-containing protein</fullName>
    </recommendedName>
</protein>
<sequence length="373" mass="43196">MAFPGAQVLIIHKNKTLIHKAYGYHTYDHITPVDTTHLYDLASVTKVMGGGLALMKLQEKGKFNPNMLLKETHPSFKNTDKADFTWQSILAHQAKLKPYIVFWQTAKRKNGRYKWRTFSYTQNKYNNIQIDDEIFLHRRYARKIEKLIKKSPLNSEAKYLYSGLGFLLIPDFVERTSGMPLDQFLKKEVYEPLDLDRITFQPSKYFPLEEIVPTEIDTFFRHKLVHGYVHDENASMLNGVSTNAGLFSNARSLGTIGEALLAKDDKIFDHQIVAQYTSVQFPENDNRRGLVFDKPMLTYKAGSSYVAESASPSSFGHSGFTGTFIWMDPEYDLIVIFLSNRVYPYRSNRKLYSMNFRPDLQQLAYDYLLKNKN</sequence>
<evidence type="ECO:0000313" key="4">
    <source>
        <dbReference type="Proteomes" id="UP001156666"/>
    </source>
</evidence>
<dbReference type="InterPro" id="IPR001466">
    <property type="entry name" value="Beta-lactam-related"/>
</dbReference>
<dbReference type="SUPFAM" id="SSF56601">
    <property type="entry name" value="beta-lactamase/transpeptidase-like"/>
    <property type="match status" value="1"/>
</dbReference>
<reference evidence="3" key="1">
    <citation type="journal article" date="2014" name="Int. J. Syst. Evol. Microbiol.">
        <title>Complete genome sequence of Corynebacterium casei LMG S-19264T (=DSM 44701T), isolated from a smear-ripened cheese.</title>
        <authorList>
            <consortium name="US DOE Joint Genome Institute (JGI-PGF)"/>
            <person name="Walter F."/>
            <person name="Albersmeier A."/>
            <person name="Kalinowski J."/>
            <person name="Ruckert C."/>
        </authorList>
    </citation>
    <scope>NUCLEOTIDE SEQUENCE</scope>
    <source>
        <strain evidence="3">NBRC 108769</strain>
    </source>
</reference>
<dbReference type="EMBL" id="BSOH01000001">
    <property type="protein sequence ID" value="GLR15523.1"/>
    <property type="molecule type" value="Genomic_DNA"/>
</dbReference>
<gene>
    <name evidence="3" type="ORF">GCM10007940_01380</name>
</gene>
<proteinExistence type="predicted"/>
<keyword evidence="4" id="KW-1185">Reference proteome</keyword>
<dbReference type="InterPro" id="IPR012338">
    <property type="entry name" value="Beta-lactam/transpept-like"/>
</dbReference>
<evidence type="ECO:0000259" key="2">
    <source>
        <dbReference type="Pfam" id="PF00144"/>
    </source>
</evidence>
<feature type="domain" description="Beta-lactamase-related" evidence="2">
    <location>
        <begin position="2"/>
        <end position="349"/>
    </location>
</feature>
<accession>A0AA37WBY4</accession>
<dbReference type="Gene3D" id="3.40.710.10">
    <property type="entry name" value="DD-peptidase/beta-lactamase superfamily"/>
    <property type="match status" value="1"/>
</dbReference>
<dbReference type="PANTHER" id="PTHR43283">
    <property type="entry name" value="BETA-LACTAMASE-RELATED"/>
    <property type="match status" value="1"/>
</dbReference>
<evidence type="ECO:0000256" key="1">
    <source>
        <dbReference type="ARBA" id="ARBA00022801"/>
    </source>
</evidence>
<dbReference type="GO" id="GO:0016787">
    <property type="term" value="F:hydrolase activity"/>
    <property type="evidence" value="ECO:0007669"/>
    <property type="project" value="UniProtKB-KW"/>
</dbReference>
<name>A0AA37WBY4_9BACT</name>
<comment type="caution">
    <text evidence="3">The sequence shown here is derived from an EMBL/GenBank/DDBJ whole genome shotgun (WGS) entry which is preliminary data.</text>
</comment>
<dbReference type="AlphaFoldDB" id="A0AA37WBY4"/>
<keyword evidence="1" id="KW-0378">Hydrolase</keyword>
<dbReference type="Pfam" id="PF00144">
    <property type="entry name" value="Beta-lactamase"/>
    <property type="match status" value="1"/>
</dbReference>
<evidence type="ECO:0000313" key="3">
    <source>
        <dbReference type="EMBL" id="GLR15523.1"/>
    </source>
</evidence>
<organism evidence="3 4">
    <name type="scientific">Portibacter lacus</name>
    <dbReference type="NCBI Taxonomy" id="1099794"/>
    <lineage>
        <taxon>Bacteria</taxon>
        <taxon>Pseudomonadati</taxon>
        <taxon>Bacteroidota</taxon>
        <taxon>Saprospiria</taxon>
        <taxon>Saprospirales</taxon>
        <taxon>Haliscomenobacteraceae</taxon>
        <taxon>Portibacter</taxon>
    </lineage>
</organism>
<dbReference type="Proteomes" id="UP001156666">
    <property type="component" value="Unassembled WGS sequence"/>
</dbReference>
<dbReference type="InterPro" id="IPR050789">
    <property type="entry name" value="Diverse_Enzym_Activities"/>
</dbReference>
<reference evidence="3" key="2">
    <citation type="submission" date="2023-01" db="EMBL/GenBank/DDBJ databases">
        <title>Draft genome sequence of Portibacter lacus strain NBRC 108769.</title>
        <authorList>
            <person name="Sun Q."/>
            <person name="Mori K."/>
        </authorList>
    </citation>
    <scope>NUCLEOTIDE SEQUENCE</scope>
    <source>
        <strain evidence="3">NBRC 108769</strain>
    </source>
</reference>